<reference evidence="2" key="1">
    <citation type="journal article" date="2019" name="Int. J. Syst. Evol. Microbiol.">
        <title>The Global Catalogue of Microorganisms (GCM) 10K type strain sequencing project: providing services to taxonomists for standard genome sequencing and annotation.</title>
        <authorList>
            <consortium name="The Broad Institute Genomics Platform"/>
            <consortium name="The Broad Institute Genome Sequencing Center for Infectious Disease"/>
            <person name="Wu L."/>
            <person name="Ma J."/>
        </authorList>
    </citation>
    <scope>NUCLEOTIDE SEQUENCE [LARGE SCALE GENOMIC DNA]</scope>
    <source>
        <strain evidence="2">JCM 3325</strain>
    </source>
</reference>
<evidence type="ECO:0000313" key="2">
    <source>
        <dbReference type="Proteomes" id="UP001501231"/>
    </source>
</evidence>
<keyword evidence="2" id="KW-1185">Reference proteome</keyword>
<evidence type="ECO:0000313" key="1">
    <source>
        <dbReference type="EMBL" id="GAA2398374.1"/>
    </source>
</evidence>
<dbReference type="Pfam" id="PF08974">
    <property type="entry name" value="DUF1877"/>
    <property type="match status" value="1"/>
</dbReference>
<dbReference type="SUPFAM" id="SSF111069">
    <property type="entry name" value="Hypothetical protein yfbM"/>
    <property type="match status" value="1"/>
</dbReference>
<dbReference type="InterPro" id="IPR035944">
    <property type="entry name" value="YfbM-like_sf"/>
</dbReference>
<dbReference type="RefSeq" id="WP_344586272.1">
    <property type="nucleotide sequence ID" value="NZ_BAAARW010000001.1"/>
</dbReference>
<sequence>MSLGVHFALDQEQERLVLGAEGDEELAAVIEEIEETSDPHWHMPSDKAWDAIHRCLSAEDDGLSPVILGGRDLYEGEDYFVAYVTAEEVRALAQALPSLDRERFSRRYFAMDVDEYPGPHGERDFAYTWENFEDVREFFARAAEAGRAVVFTVDG</sequence>
<dbReference type="InterPro" id="IPR015068">
    <property type="entry name" value="DUF1877"/>
</dbReference>
<protein>
    <recommendedName>
        <fullName evidence="3">DUF1877 family protein</fullName>
    </recommendedName>
</protein>
<organism evidence="1 2">
    <name type="scientific">Actinomadura vinacea</name>
    <dbReference type="NCBI Taxonomy" id="115336"/>
    <lineage>
        <taxon>Bacteria</taxon>
        <taxon>Bacillati</taxon>
        <taxon>Actinomycetota</taxon>
        <taxon>Actinomycetes</taxon>
        <taxon>Streptosporangiales</taxon>
        <taxon>Thermomonosporaceae</taxon>
        <taxon>Actinomadura</taxon>
    </lineage>
</organism>
<dbReference type="Proteomes" id="UP001501231">
    <property type="component" value="Unassembled WGS sequence"/>
</dbReference>
<gene>
    <name evidence="1" type="ORF">GCM10010191_01370</name>
</gene>
<evidence type="ECO:0008006" key="3">
    <source>
        <dbReference type="Google" id="ProtNLM"/>
    </source>
</evidence>
<comment type="caution">
    <text evidence="1">The sequence shown here is derived from an EMBL/GenBank/DDBJ whole genome shotgun (WGS) entry which is preliminary data.</text>
</comment>
<name>A0ABP5VEM0_9ACTN</name>
<dbReference type="Gene3D" id="3.40.1760.10">
    <property type="entry name" value="YfbM-like super family"/>
    <property type="match status" value="1"/>
</dbReference>
<proteinExistence type="predicted"/>
<accession>A0ABP5VEM0</accession>
<dbReference type="EMBL" id="BAAARW010000001">
    <property type="protein sequence ID" value="GAA2398374.1"/>
    <property type="molecule type" value="Genomic_DNA"/>
</dbReference>